<feature type="non-terminal residue" evidence="3">
    <location>
        <position position="82"/>
    </location>
</feature>
<evidence type="ECO:0000313" key="3">
    <source>
        <dbReference type="EMBL" id="VDK79117.1"/>
    </source>
</evidence>
<feature type="coiled-coil region" evidence="1">
    <location>
        <begin position="20"/>
        <end position="54"/>
    </location>
</feature>
<dbReference type="Pfam" id="PF02520">
    <property type="entry name" value="ANIS5_cation-bd"/>
    <property type="match status" value="1"/>
</dbReference>
<feature type="domain" description="SXP/RAL-2 family protein Ani s 5-like cation-binding" evidence="2">
    <location>
        <begin position="1"/>
        <end position="77"/>
    </location>
</feature>
<organism evidence="3 4">
    <name type="scientific">Cylicostephanus goldi</name>
    <name type="common">Nematode worm</name>
    <dbReference type="NCBI Taxonomy" id="71465"/>
    <lineage>
        <taxon>Eukaryota</taxon>
        <taxon>Metazoa</taxon>
        <taxon>Ecdysozoa</taxon>
        <taxon>Nematoda</taxon>
        <taxon>Chromadorea</taxon>
        <taxon>Rhabditida</taxon>
        <taxon>Rhabditina</taxon>
        <taxon>Rhabditomorpha</taxon>
        <taxon>Strongyloidea</taxon>
        <taxon>Strongylidae</taxon>
        <taxon>Cylicostephanus</taxon>
    </lineage>
</organism>
<evidence type="ECO:0000313" key="4">
    <source>
        <dbReference type="Proteomes" id="UP000271889"/>
    </source>
</evidence>
<evidence type="ECO:0000256" key="1">
    <source>
        <dbReference type="SAM" id="Coils"/>
    </source>
</evidence>
<sequence>MTLAEQKEAIRRLASKNGVLVEMEDYIEASDARLKEMKAEAKRISAKLPKALEEFWKILEDPYRTGVEKYYDLQRVKIHDPA</sequence>
<dbReference type="InterPro" id="IPR003677">
    <property type="entry name" value="ANIS5_cation-bd"/>
</dbReference>
<keyword evidence="1" id="KW-0175">Coiled coil</keyword>
<keyword evidence="4" id="KW-1185">Reference proteome</keyword>
<evidence type="ECO:0000259" key="2">
    <source>
        <dbReference type="Pfam" id="PF02520"/>
    </source>
</evidence>
<gene>
    <name evidence="3" type="ORF">CGOC_LOCUS7539</name>
</gene>
<dbReference type="AlphaFoldDB" id="A0A3P6T295"/>
<accession>A0A3P6T295</accession>
<proteinExistence type="predicted"/>
<protein>
    <recommendedName>
        <fullName evidence="2">SXP/RAL-2 family protein Ani s 5-like cation-binding domain-containing protein</fullName>
    </recommendedName>
</protein>
<name>A0A3P6T295_CYLGO</name>
<dbReference type="Proteomes" id="UP000271889">
    <property type="component" value="Unassembled WGS sequence"/>
</dbReference>
<reference evidence="3 4" key="1">
    <citation type="submission" date="2018-11" db="EMBL/GenBank/DDBJ databases">
        <authorList>
            <consortium name="Pathogen Informatics"/>
        </authorList>
    </citation>
    <scope>NUCLEOTIDE SEQUENCE [LARGE SCALE GENOMIC DNA]</scope>
</reference>
<dbReference type="OrthoDB" id="10509753at2759"/>
<dbReference type="EMBL" id="UYRV01026349">
    <property type="protein sequence ID" value="VDK79117.1"/>
    <property type="molecule type" value="Genomic_DNA"/>
</dbReference>